<name>A0A1I6UT48_9BACL</name>
<keyword evidence="1" id="KW-0812">Transmembrane</keyword>
<protein>
    <submittedName>
        <fullName evidence="2">Uncharacterized protein</fullName>
    </submittedName>
</protein>
<dbReference type="AlphaFoldDB" id="A0A1I6UT48"/>
<dbReference type="RefSeq" id="WP_091839854.1">
    <property type="nucleotide sequence ID" value="NZ_FPAA01000020.1"/>
</dbReference>
<proteinExistence type="predicted"/>
<feature type="transmembrane region" description="Helical" evidence="1">
    <location>
        <begin position="50"/>
        <end position="67"/>
    </location>
</feature>
<dbReference type="OrthoDB" id="2645700at2"/>
<dbReference type="EMBL" id="FPAA01000020">
    <property type="protein sequence ID" value="SFT04570.1"/>
    <property type="molecule type" value="Genomic_DNA"/>
</dbReference>
<evidence type="ECO:0000313" key="2">
    <source>
        <dbReference type="EMBL" id="SFT04570.1"/>
    </source>
</evidence>
<evidence type="ECO:0000256" key="1">
    <source>
        <dbReference type="SAM" id="Phobius"/>
    </source>
</evidence>
<gene>
    <name evidence="2" type="ORF">SAMN05444972_12012</name>
</gene>
<reference evidence="3" key="1">
    <citation type="submission" date="2016-10" db="EMBL/GenBank/DDBJ databases">
        <authorList>
            <person name="Varghese N."/>
            <person name="Submissions S."/>
        </authorList>
    </citation>
    <scope>NUCLEOTIDE SEQUENCE [LARGE SCALE GENOMIC DNA]</scope>
    <source>
        <strain evidence="3">DSM 45789</strain>
    </source>
</reference>
<keyword evidence="1" id="KW-1133">Transmembrane helix</keyword>
<feature type="transmembrane region" description="Helical" evidence="1">
    <location>
        <begin position="7"/>
        <end position="30"/>
    </location>
</feature>
<keyword evidence="3" id="KW-1185">Reference proteome</keyword>
<sequence length="74" mass="8375">MTDKVIGVGFIAISAFLYATHYITAAIYASNLKSWDQDIFTNFLIYTSGNFNYLIFSSAIIGVVYLIKGEFFRK</sequence>
<evidence type="ECO:0000313" key="3">
    <source>
        <dbReference type="Proteomes" id="UP000198660"/>
    </source>
</evidence>
<organism evidence="2 3">
    <name type="scientific">Marininema halotolerans</name>
    <dbReference type="NCBI Taxonomy" id="1155944"/>
    <lineage>
        <taxon>Bacteria</taxon>
        <taxon>Bacillati</taxon>
        <taxon>Bacillota</taxon>
        <taxon>Bacilli</taxon>
        <taxon>Bacillales</taxon>
        <taxon>Thermoactinomycetaceae</taxon>
        <taxon>Marininema</taxon>
    </lineage>
</organism>
<dbReference type="Proteomes" id="UP000198660">
    <property type="component" value="Unassembled WGS sequence"/>
</dbReference>
<accession>A0A1I6UT48</accession>
<keyword evidence="1" id="KW-0472">Membrane</keyword>